<proteinExistence type="predicted"/>
<dbReference type="Proteomes" id="UP000598820">
    <property type="component" value="Unassembled WGS sequence"/>
</dbReference>
<name>A0A926Y0H2_9BACT</name>
<evidence type="ECO:0000313" key="2">
    <source>
        <dbReference type="Proteomes" id="UP000598820"/>
    </source>
</evidence>
<keyword evidence="2" id="KW-1185">Reference proteome</keyword>
<gene>
    <name evidence="1" type="ORF">IC229_11440</name>
</gene>
<dbReference type="RefSeq" id="WP_190887096.1">
    <property type="nucleotide sequence ID" value="NZ_JACWZY010000007.1"/>
</dbReference>
<organism evidence="1 2">
    <name type="scientific">Spirosoma profusum</name>
    <dbReference type="NCBI Taxonomy" id="2771354"/>
    <lineage>
        <taxon>Bacteria</taxon>
        <taxon>Pseudomonadati</taxon>
        <taxon>Bacteroidota</taxon>
        <taxon>Cytophagia</taxon>
        <taxon>Cytophagales</taxon>
        <taxon>Cytophagaceae</taxon>
        <taxon>Spirosoma</taxon>
    </lineage>
</organism>
<evidence type="ECO:0000313" key="1">
    <source>
        <dbReference type="EMBL" id="MBD2701253.1"/>
    </source>
</evidence>
<accession>A0A926Y0H2</accession>
<reference evidence="1" key="1">
    <citation type="submission" date="2020-09" db="EMBL/GenBank/DDBJ databases">
        <authorList>
            <person name="Kim M.K."/>
        </authorList>
    </citation>
    <scope>NUCLEOTIDE SEQUENCE</scope>
    <source>
        <strain evidence="1">BT702</strain>
    </source>
</reference>
<sequence>MAKNFKFRSYVKEGFTTDAYFNVVADNKFEWGFDAPNGAGKTRYVIILDPVKKTWYETGDFSRDGNQWFKFIGLTVKKLD</sequence>
<dbReference type="AlphaFoldDB" id="A0A926Y0H2"/>
<dbReference type="EMBL" id="JACWZY010000007">
    <property type="protein sequence ID" value="MBD2701253.1"/>
    <property type="molecule type" value="Genomic_DNA"/>
</dbReference>
<protein>
    <submittedName>
        <fullName evidence="1">Uncharacterized protein</fullName>
    </submittedName>
</protein>
<comment type="caution">
    <text evidence="1">The sequence shown here is derived from an EMBL/GenBank/DDBJ whole genome shotgun (WGS) entry which is preliminary data.</text>
</comment>